<organism evidence="1 2">
    <name type="scientific">Dictyostelium purpureum</name>
    <name type="common">Slime mold</name>
    <dbReference type="NCBI Taxonomy" id="5786"/>
    <lineage>
        <taxon>Eukaryota</taxon>
        <taxon>Amoebozoa</taxon>
        <taxon>Evosea</taxon>
        <taxon>Eumycetozoa</taxon>
        <taxon>Dictyostelia</taxon>
        <taxon>Dictyosteliales</taxon>
        <taxon>Dictyosteliaceae</taxon>
        <taxon>Dictyostelium</taxon>
    </lineage>
</organism>
<dbReference type="InParanoid" id="F0ZY94"/>
<dbReference type="RefSeq" id="XP_003292387.1">
    <property type="nucleotide sequence ID" value="XM_003292339.1"/>
</dbReference>
<dbReference type="Proteomes" id="UP000001064">
    <property type="component" value="Unassembled WGS sequence"/>
</dbReference>
<evidence type="ECO:0000313" key="1">
    <source>
        <dbReference type="EMBL" id="EGC31086.1"/>
    </source>
</evidence>
<accession>F0ZY94</accession>
<dbReference type="OrthoDB" id="27842at2759"/>
<protein>
    <submittedName>
        <fullName evidence="1">Uncharacterized protein</fullName>
    </submittedName>
</protein>
<dbReference type="VEuPathDB" id="AmoebaDB:DICPUDRAFT_157100"/>
<evidence type="ECO:0000313" key="2">
    <source>
        <dbReference type="Proteomes" id="UP000001064"/>
    </source>
</evidence>
<dbReference type="GeneID" id="10508114"/>
<proteinExistence type="predicted"/>
<reference evidence="2" key="1">
    <citation type="journal article" date="2011" name="Genome Biol.">
        <title>Comparative genomics of the social amoebae Dictyostelium discoideum and Dictyostelium purpureum.</title>
        <authorList>
            <consortium name="US DOE Joint Genome Institute (JGI-PGF)"/>
            <person name="Sucgang R."/>
            <person name="Kuo A."/>
            <person name="Tian X."/>
            <person name="Salerno W."/>
            <person name="Parikh A."/>
            <person name="Feasley C.L."/>
            <person name="Dalin E."/>
            <person name="Tu H."/>
            <person name="Huang E."/>
            <person name="Barry K."/>
            <person name="Lindquist E."/>
            <person name="Shapiro H."/>
            <person name="Bruce D."/>
            <person name="Schmutz J."/>
            <person name="Salamov A."/>
            <person name="Fey P."/>
            <person name="Gaudet P."/>
            <person name="Anjard C."/>
            <person name="Babu M.M."/>
            <person name="Basu S."/>
            <person name="Bushmanova Y."/>
            <person name="van der Wel H."/>
            <person name="Katoh-Kurasawa M."/>
            <person name="Dinh C."/>
            <person name="Coutinho P.M."/>
            <person name="Saito T."/>
            <person name="Elias M."/>
            <person name="Schaap P."/>
            <person name="Kay R.R."/>
            <person name="Henrissat B."/>
            <person name="Eichinger L."/>
            <person name="Rivero F."/>
            <person name="Putnam N.H."/>
            <person name="West C.M."/>
            <person name="Loomis W.F."/>
            <person name="Chisholm R.L."/>
            <person name="Shaulsky G."/>
            <person name="Strassmann J.E."/>
            <person name="Queller D.C."/>
            <person name="Kuspa A."/>
            <person name="Grigoriev I.V."/>
        </authorList>
    </citation>
    <scope>NUCLEOTIDE SEQUENCE [LARGE SCALE GENOMIC DNA]</scope>
    <source>
        <strain evidence="2">QSDP1</strain>
    </source>
</reference>
<dbReference type="KEGG" id="dpp:DICPUDRAFT_157100"/>
<name>F0ZY94_DICPU</name>
<dbReference type="SUPFAM" id="SSF52058">
    <property type="entry name" value="L domain-like"/>
    <property type="match status" value="1"/>
</dbReference>
<gene>
    <name evidence="1" type="ORF">DICPUDRAFT_157100</name>
</gene>
<dbReference type="PANTHER" id="PTHR46433:SF1">
    <property type="entry name" value="ANKYRIN REPEAT-CONTAINING PROTEIN"/>
    <property type="match status" value="1"/>
</dbReference>
<dbReference type="PANTHER" id="PTHR46433">
    <property type="entry name" value="ANK_REP_REGION DOMAIN-CONTAINING PROTEIN-RELATED"/>
    <property type="match status" value="1"/>
</dbReference>
<dbReference type="EMBL" id="GL871278">
    <property type="protein sequence ID" value="EGC31086.1"/>
    <property type="molecule type" value="Genomic_DNA"/>
</dbReference>
<keyword evidence="2" id="KW-1185">Reference proteome</keyword>
<sequence>MDKSKDLEKKLKKNIKRNLTFCFYFENQIQLEEYKKKLDEGDFKKKIEFLIQIIDSPENLLDSDLKYNFLKQPEENHEIFKSLNLVIDTINSIKELEGVKKDKELEKILNSLLKGYEDSKINFVSKAKYNINNNNNSNNSNPMDIFKPKFKILLDNLKYYEQDLKIAYQKISFSLENFNFERTNEHGVSFVSKETNGVCYKVDRGENRLRPVKEYGVYHFYCILFEKEQKIISPTSLLFFQNVPICDPESPQYKSILKIKQNNKLETIKEALLYFPAKKQELYNSFISFTTPVQANLFQNGETLHNILEPKNSSFPLIQFLNELSNSENFMFSFGAHFLVSLLLNFNDAKGDNLIYNPQEKIIIGIDNDDCMEHKDFERTPSGNLIIKFKNILCTLNTIMVQPINNKVKSEFLKINPYGAVIEWLTKMYDKENAIISQIKKLINSDQSIINKEESLKITIGNLGIPHVFPHNWVNEMLDRLIKIFNILNSNNDITHSGLFQEIYPLTSFYYNKTSTLPTPNEQNYLIYHDNNRIEEYLKNHPQRQFYLDIINRTNYNPPDKHQTIKESIESIVSSLKVSDLINKDNSWSFIHIVNLLFDLSKKQIINDKTIFDSTWYSLLNDWLVVLINNSIEEQDVDQVILNTFKLLKIKKTHLNEPKLSKPIIYSIIENVKDSKLMNNIIKSIKLLKKRGCDVDSVYNGIAPLDLVQENRNKIIFETLINLGAGKNSDPITINNYYQSLSLEEKLEINESINKLKENNSKINWLLSFDHLFQKISISGSNDLSENRKLYFFNEEYVEERILRTDSKIDMVKDNFHQIFIKRNTKFPGYHFAFNSLYTLLFDQKLPVSEMGIINGEPVILYESKNFRPLKGFQQNNFFVNNSSLSKLIIMLVLFEKFEDNLDDYIIDSETNIYSIINDNCFLPLKNYRNAHNKVRNTNLSIFSLKQMDSEITFDVVTNFLNLDISKLLNNFLKDLEKIQLKFIELFFKNNNSCKISNSYLGVLFYGGQFKKLFKRIKALQNLFKKKKTISLNHIVDHFLGKAKFKSAYNTFSNESSINEIMKQYGISEEILDIPNMVKTYDPLRALIKYKKMSSKIDNIYFIINDLNSSSSITRQCKVSNLDQKQIKSFIKYLKREEITKSYESYTIDLLNKNGNKINYLSLKNFQTLESQHLTYDLFENLQIINLSGCNSLIDFSPKSKLFSFQTKLLQIEKLSLNNCKNLATISISAPKLKFFSAFGCTSLIDLKIDECKNLKNINLSNGTLKEIKSSSNCSSLSSNRDSRLKIIFNSLSKLSTYKHMETIDISNNQLDYVDSISIVSMVISFESNGIVFKYDKIGTIYKITVLDYLELPKENPLKNTKGEYGSQIDLNIKTLTGVTRLNKDKVQMLNCNTINCTTCTSHASSISTDKPLINIIYLGQNASLISSETSNNSCSSGIIVTDDKSQINRVYKFRNDFIHISYRLNQENFPSKNNSKDSSVQLAGLLLFNPLDFDLSSIIEKYTLLNSLGPLKFNLFGVSKLGPRSSINGHIPPDDACFLNHHSLEELLQQRHSIKSTIWYEIKTLFDEERVRNELFNILLK</sequence>